<dbReference type="InterPro" id="IPR003245">
    <property type="entry name" value="Phytocyanin_dom"/>
</dbReference>
<evidence type="ECO:0000313" key="6">
    <source>
        <dbReference type="EMBL" id="QQP23409.1"/>
    </source>
</evidence>
<sequence>MGKSVCSAVVLLSIAFLQLSVVCYGAVYFVGDKTGWTTLGNYDYKAWAATKNFQVGDVITFVYHSEIHNVLQVTEPEYTSCNVTKKPILSFATGNDSITLTTNGHHYFLCGVSGHCQKGQKVDVNVGANSHNGSAPSPSVNVTNPSTPVSPLSPNNGGKLSLGWFVRMVVPAGVVMFVG</sequence>
<evidence type="ECO:0000256" key="2">
    <source>
        <dbReference type="ARBA" id="ARBA00023180"/>
    </source>
</evidence>
<dbReference type="Pfam" id="PF02298">
    <property type="entry name" value="Cu_bind_like"/>
    <property type="match status" value="1"/>
</dbReference>
<dbReference type="PROSITE" id="PS51485">
    <property type="entry name" value="PHYTOCYANIN"/>
    <property type="match status" value="1"/>
</dbReference>
<reference evidence="6" key="1">
    <citation type="submission" date="2020-05" db="EMBL/GenBank/DDBJ databases">
        <title>A new gene SaeIF1 from the eukaryotic translation factor SUI1 family regulates cadmium hyperaccumulation in the hyperaccumulator Sedum alfredii.</title>
        <authorList>
            <person name="Zhang Z.-C."/>
        </authorList>
    </citation>
    <scope>NUCLEOTIDE SEQUENCE</scope>
</reference>
<dbReference type="GO" id="GO:0005886">
    <property type="term" value="C:plasma membrane"/>
    <property type="evidence" value="ECO:0007669"/>
    <property type="project" value="TreeGrafter"/>
</dbReference>
<evidence type="ECO:0000256" key="4">
    <source>
        <dbReference type="SAM" id="SignalP"/>
    </source>
</evidence>
<dbReference type="PANTHER" id="PTHR33021">
    <property type="entry name" value="BLUE COPPER PROTEIN"/>
    <property type="match status" value="1"/>
</dbReference>
<dbReference type="Gene3D" id="2.60.40.420">
    <property type="entry name" value="Cupredoxins - blue copper proteins"/>
    <property type="match status" value="1"/>
</dbReference>
<proteinExistence type="evidence at transcript level"/>
<dbReference type="GO" id="GO:0009055">
    <property type="term" value="F:electron transfer activity"/>
    <property type="evidence" value="ECO:0007669"/>
    <property type="project" value="InterPro"/>
</dbReference>
<dbReference type="FunFam" id="2.60.40.420:FF:000003">
    <property type="entry name" value="Blue copper"/>
    <property type="match status" value="1"/>
</dbReference>
<dbReference type="CDD" id="cd04216">
    <property type="entry name" value="Phytocyanin"/>
    <property type="match status" value="1"/>
</dbReference>
<feature type="chain" id="PRO_5034830567" evidence="4">
    <location>
        <begin position="26"/>
        <end position="179"/>
    </location>
</feature>
<feature type="region of interest" description="Disordered" evidence="3">
    <location>
        <begin position="125"/>
        <end position="154"/>
    </location>
</feature>
<dbReference type="InterPro" id="IPR039391">
    <property type="entry name" value="Phytocyanin-like"/>
</dbReference>
<keyword evidence="1" id="KW-0479">Metal-binding</keyword>
<feature type="signal peptide" evidence="4">
    <location>
        <begin position="1"/>
        <end position="25"/>
    </location>
</feature>
<evidence type="ECO:0000256" key="3">
    <source>
        <dbReference type="SAM" id="MobiDB-lite"/>
    </source>
</evidence>
<feature type="domain" description="Phytocyanin" evidence="5">
    <location>
        <begin position="26"/>
        <end position="128"/>
    </location>
</feature>
<evidence type="ECO:0000256" key="1">
    <source>
        <dbReference type="ARBA" id="ARBA00022723"/>
    </source>
</evidence>
<dbReference type="InterPro" id="IPR008972">
    <property type="entry name" value="Cupredoxin"/>
</dbReference>
<keyword evidence="4" id="KW-0732">Signal</keyword>
<keyword evidence="2" id="KW-0325">Glycoprotein</keyword>
<name>A0A8E4V0F6_9MAGN</name>
<accession>A0A8E4V0F6</accession>
<feature type="compositionally biased region" description="Polar residues" evidence="3">
    <location>
        <begin position="127"/>
        <end position="154"/>
    </location>
</feature>
<organism evidence="6">
    <name type="scientific">Sedum alfredii</name>
    <dbReference type="NCBI Taxonomy" id="439688"/>
    <lineage>
        <taxon>Eukaryota</taxon>
        <taxon>Viridiplantae</taxon>
        <taxon>Streptophyta</taxon>
        <taxon>Embryophyta</taxon>
        <taxon>Tracheophyta</taxon>
        <taxon>Spermatophyta</taxon>
        <taxon>Magnoliopsida</taxon>
        <taxon>eudicotyledons</taxon>
        <taxon>Gunneridae</taxon>
        <taxon>Pentapetalae</taxon>
        <taxon>Saxifragales</taxon>
        <taxon>Crassulaceae</taxon>
        <taxon>Sedum</taxon>
    </lineage>
</organism>
<dbReference type="EMBL" id="MT594404">
    <property type="protein sequence ID" value="QQP23409.1"/>
    <property type="molecule type" value="mRNA"/>
</dbReference>
<dbReference type="GO" id="GO:0046872">
    <property type="term" value="F:metal ion binding"/>
    <property type="evidence" value="ECO:0007669"/>
    <property type="project" value="UniProtKB-KW"/>
</dbReference>
<evidence type="ECO:0000259" key="5">
    <source>
        <dbReference type="PROSITE" id="PS51485"/>
    </source>
</evidence>
<dbReference type="PANTHER" id="PTHR33021:SF339">
    <property type="entry name" value="OS07G0570600 PROTEIN"/>
    <property type="match status" value="1"/>
</dbReference>
<protein>
    <submittedName>
        <fullName evidence="6">Cupredoxin superfamily protein</fullName>
    </submittedName>
</protein>
<dbReference type="AlphaFoldDB" id="A0A8E4V0F6"/>
<dbReference type="SUPFAM" id="SSF49503">
    <property type="entry name" value="Cupredoxins"/>
    <property type="match status" value="1"/>
</dbReference>